<organism evidence="6 7">
    <name type="scientific">Nonomuraea montanisoli</name>
    <dbReference type="NCBI Taxonomy" id="2741721"/>
    <lineage>
        <taxon>Bacteria</taxon>
        <taxon>Bacillati</taxon>
        <taxon>Actinomycetota</taxon>
        <taxon>Actinomycetes</taxon>
        <taxon>Streptosporangiales</taxon>
        <taxon>Streptosporangiaceae</taxon>
        <taxon>Nonomuraea</taxon>
    </lineage>
</organism>
<accession>A0A7Y6ICN1</accession>
<dbReference type="PRINTS" id="PR00455">
    <property type="entry name" value="HTHTETR"/>
</dbReference>
<comment type="caution">
    <text evidence="6">The sequence shown here is derived from an EMBL/GenBank/DDBJ whole genome shotgun (WGS) entry which is preliminary data.</text>
</comment>
<dbReference type="PROSITE" id="PS01081">
    <property type="entry name" value="HTH_TETR_1"/>
    <property type="match status" value="1"/>
</dbReference>
<dbReference type="Proteomes" id="UP000586042">
    <property type="component" value="Unassembled WGS sequence"/>
</dbReference>
<protein>
    <submittedName>
        <fullName evidence="6">TetR/AcrR family transcriptional regulator</fullName>
    </submittedName>
</protein>
<feature type="domain" description="HTH tetR-type" evidence="5">
    <location>
        <begin position="9"/>
        <end position="69"/>
    </location>
</feature>
<dbReference type="EMBL" id="JABWGN010000012">
    <property type="protein sequence ID" value="NUW35817.1"/>
    <property type="molecule type" value="Genomic_DNA"/>
</dbReference>
<gene>
    <name evidence="6" type="ORF">HTZ77_31010</name>
</gene>
<evidence type="ECO:0000259" key="5">
    <source>
        <dbReference type="PROSITE" id="PS50977"/>
    </source>
</evidence>
<evidence type="ECO:0000313" key="6">
    <source>
        <dbReference type="EMBL" id="NUW35817.1"/>
    </source>
</evidence>
<evidence type="ECO:0000256" key="4">
    <source>
        <dbReference type="PROSITE-ProRule" id="PRU00335"/>
    </source>
</evidence>
<dbReference type="PANTHER" id="PTHR30055:SF234">
    <property type="entry name" value="HTH-TYPE TRANSCRIPTIONAL REGULATOR BETI"/>
    <property type="match status" value="1"/>
</dbReference>
<evidence type="ECO:0000313" key="7">
    <source>
        <dbReference type="Proteomes" id="UP000586042"/>
    </source>
</evidence>
<dbReference type="AlphaFoldDB" id="A0A7Y6ICN1"/>
<keyword evidence="7" id="KW-1185">Reference proteome</keyword>
<dbReference type="SUPFAM" id="SSF46689">
    <property type="entry name" value="Homeodomain-like"/>
    <property type="match status" value="1"/>
</dbReference>
<reference evidence="6 7" key="1">
    <citation type="submission" date="2020-06" db="EMBL/GenBank/DDBJ databases">
        <title>Nonomuraea sp. SMC257, a novel actinomycete isolated from soil.</title>
        <authorList>
            <person name="Chanama M."/>
        </authorList>
    </citation>
    <scope>NUCLEOTIDE SEQUENCE [LARGE SCALE GENOMIC DNA]</scope>
    <source>
        <strain evidence="6 7">SMC257</strain>
    </source>
</reference>
<dbReference type="InterPro" id="IPR023772">
    <property type="entry name" value="DNA-bd_HTH_TetR-type_CS"/>
</dbReference>
<name>A0A7Y6ICN1_9ACTN</name>
<dbReference type="PROSITE" id="PS50977">
    <property type="entry name" value="HTH_TETR_2"/>
    <property type="match status" value="1"/>
</dbReference>
<dbReference type="PANTHER" id="PTHR30055">
    <property type="entry name" value="HTH-TYPE TRANSCRIPTIONAL REGULATOR RUTR"/>
    <property type="match status" value="1"/>
</dbReference>
<dbReference type="Pfam" id="PF00440">
    <property type="entry name" value="TetR_N"/>
    <property type="match status" value="1"/>
</dbReference>
<evidence type="ECO:0000256" key="1">
    <source>
        <dbReference type="ARBA" id="ARBA00023015"/>
    </source>
</evidence>
<dbReference type="InterPro" id="IPR050109">
    <property type="entry name" value="HTH-type_TetR-like_transc_reg"/>
</dbReference>
<dbReference type="GO" id="GO:0003700">
    <property type="term" value="F:DNA-binding transcription factor activity"/>
    <property type="evidence" value="ECO:0007669"/>
    <property type="project" value="TreeGrafter"/>
</dbReference>
<keyword evidence="1" id="KW-0805">Transcription regulation</keyword>
<evidence type="ECO:0000256" key="2">
    <source>
        <dbReference type="ARBA" id="ARBA00023125"/>
    </source>
</evidence>
<dbReference type="InterPro" id="IPR001647">
    <property type="entry name" value="HTH_TetR"/>
</dbReference>
<proteinExistence type="predicted"/>
<evidence type="ECO:0000256" key="3">
    <source>
        <dbReference type="ARBA" id="ARBA00023163"/>
    </source>
</evidence>
<dbReference type="RefSeq" id="WP_175593243.1">
    <property type="nucleotide sequence ID" value="NZ_JABWGN010000012.1"/>
</dbReference>
<feature type="DNA-binding region" description="H-T-H motif" evidence="4">
    <location>
        <begin position="32"/>
        <end position="51"/>
    </location>
</feature>
<keyword evidence="3" id="KW-0804">Transcription</keyword>
<dbReference type="Gene3D" id="1.10.357.10">
    <property type="entry name" value="Tetracycline Repressor, domain 2"/>
    <property type="match status" value="1"/>
</dbReference>
<dbReference type="GO" id="GO:0000976">
    <property type="term" value="F:transcription cis-regulatory region binding"/>
    <property type="evidence" value="ECO:0007669"/>
    <property type="project" value="TreeGrafter"/>
</dbReference>
<sequence length="239" mass="25513">MNQLIEHHSRKAARILDSARELVVDHGVRKVTVSEIAHAAGVGKGTVYLYWAAKEDLILGLFARELLTFLDEIIARITADPATVLPRRLAPMLVGTGLRLPLASRLKHGDTDLMRVLTQQAADLDVFARVRPSALCDAVMPILRRNGLIRHDRPLSEQSYAMHAVLTGFGTAMSDPVNAPLGVADPGAVLADTVARLLEPPAAPDEEAVAAAAADTVAVFGQSRDAVLGLIARSQVTGQ</sequence>
<keyword evidence="2 4" id="KW-0238">DNA-binding</keyword>
<dbReference type="InterPro" id="IPR009057">
    <property type="entry name" value="Homeodomain-like_sf"/>
</dbReference>